<keyword evidence="1" id="KW-0812">Transmembrane</keyword>
<accession>A0A6J7NWU7</accession>
<gene>
    <name evidence="2" type="ORF">UFOPK3957_01360</name>
</gene>
<name>A0A6J7NWU7_9ZZZZ</name>
<dbReference type="EMBL" id="CAFBOM010000247">
    <property type="protein sequence ID" value="CAB4997178.1"/>
    <property type="molecule type" value="Genomic_DNA"/>
</dbReference>
<reference evidence="2" key="1">
    <citation type="submission" date="2020-05" db="EMBL/GenBank/DDBJ databases">
        <authorList>
            <person name="Chiriac C."/>
            <person name="Salcher M."/>
            <person name="Ghai R."/>
            <person name="Kavagutti S V."/>
        </authorList>
    </citation>
    <scope>NUCLEOTIDE SEQUENCE</scope>
</reference>
<feature type="transmembrane region" description="Helical" evidence="1">
    <location>
        <begin position="59"/>
        <end position="80"/>
    </location>
</feature>
<sequence>MGQRASSQWAEERVAGWRGRGRLHRVRIGCPRDIVLGEVIPLAFSDRDTTARQRLARRVTLPGLLITVPCLFTMSVVLVGCAPASETLSSVEVPSSAAASASPGPSQPVPDADPAVEDCNPDVAAAAFDVVQRQQRAFADEDFAGALRLASTGFQSSVTLPQFTALIASGYGFLLTTQQLRMTECTTDDTTAVLRVGVGDDAVLAYRMVAEDDEWRIDGASILKEISA</sequence>
<keyword evidence="1" id="KW-1133">Transmembrane helix</keyword>
<dbReference type="Pfam" id="PF16156">
    <property type="entry name" value="DUF4864"/>
    <property type="match status" value="1"/>
</dbReference>
<dbReference type="AlphaFoldDB" id="A0A6J7NWU7"/>
<evidence type="ECO:0000313" key="2">
    <source>
        <dbReference type="EMBL" id="CAB4997178.1"/>
    </source>
</evidence>
<keyword evidence="1" id="KW-0472">Membrane</keyword>
<proteinExistence type="predicted"/>
<evidence type="ECO:0000256" key="1">
    <source>
        <dbReference type="SAM" id="Phobius"/>
    </source>
</evidence>
<protein>
    <submittedName>
        <fullName evidence="2">Unannotated protein</fullName>
    </submittedName>
</protein>
<organism evidence="2">
    <name type="scientific">freshwater metagenome</name>
    <dbReference type="NCBI Taxonomy" id="449393"/>
    <lineage>
        <taxon>unclassified sequences</taxon>
        <taxon>metagenomes</taxon>
        <taxon>ecological metagenomes</taxon>
    </lineage>
</organism>
<dbReference type="InterPro" id="IPR032347">
    <property type="entry name" value="DUF4864"/>
</dbReference>